<protein>
    <submittedName>
        <fullName evidence="1">Uncharacterized protein</fullName>
    </submittedName>
</protein>
<proteinExistence type="predicted"/>
<reference evidence="2" key="1">
    <citation type="submission" date="2017-09" db="EMBL/GenBank/DDBJ databases">
        <title>The Reconstruction of 2,631 Draft Metagenome-Assembled Genomes from the Global Oceans.</title>
        <authorList>
            <person name="Tully B.J."/>
            <person name="Graham E.D."/>
            <person name="Heidelberg J.F."/>
        </authorList>
    </citation>
    <scope>NUCLEOTIDE SEQUENCE [LARGE SCALE GENOMIC DNA]</scope>
</reference>
<dbReference type="Proteomes" id="UP000226525">
    <property type="component" value="Unassembled WGS sequence"/>
</dbReference>
<evidence type="ECO:0000313" key="2">
    <source>
        <dbReference type="Proteomes" id="UP000226525"/>
    </source>
</evidence>
<name>A0A2D6YL93_9DELT</name>
<organism evidence="1 2">
    <name type="scientific">SAR324 cluster bacterium</name>
    <dbReference type="NCBI Taxonomy" id="2024889"/>
    <lineage>
        <taxon>Bacteria</taxon>
        <taxon>Deltaproteobacteria</taxon>
        <taxon>SAR324 cluster</taxon>
    </lineage>
</organism>
<comment type="caution">
    <text evidence="1">The sequence shown here is derived from an EMBL/GenBank/DDBJ whole genome shotgun (WGS) entry which is preliminary data.</text>
</comment>
<sequence>MARLAFKEYHRISKSEGMRIRTAIIKLIQKHKIIFFVPMIELMLPRSLFQAVYHYCLTKSPGQDYSGYLSAVL</sequence>
<dbReference type="EMBL" id="NZEX01000122">
    <property type="protein sequence ID" value="MAH63920.1"/>
    <property type="molecule type" value="Genomic_DNA"/>
</dbReference>
<gene>
    <name evidence="1" type="ORF">CMN54_10845</name>
</gene>
<evidence type="ECO:0000313" key="1">
    <source>
        <dbReference type="EMBL" id="MAH63920.1"/>
    </source>
</evidence>
<dbReference type="AlphaFoldDB" id="A0A2D6YL93"/>
<accession>A0A2D6YL93</accession>